<dbReference type="SUPFAM" id="SSF46785">
    <property type="entry name" value="Winged helix' DNA-binding domain"/>
    <property type="match status" value="1"/>
</dbReference>
<dbReference type="PRINTS" id="PR00778">
    <property type="entry name" value="HTHARSR"/>
</dbReference>
<dbReference type="PANTHER" id="PTHR33154:SF33">
    <property type="entry name" value="TRANSCRIPTIONAL REPRESSOR SDPR"/>
    <property type="match status" value="1"/>
</dbReference>
<dbReference type="InterPro" id="IPR036390">
    <property type="entry name" value="WH_DNA-bd_sf"/>
</dbReference>
<dbReference type="GO" id="GO:0003700">
    <property type="term" value="F:DNA-binding transcription factor activity"/>
    <property type="evidence" value="ECO:0007669"/>
    <property type="project" value="InterPro"/>
</dbReference>
<dbReference type="PROSITE" id="PS50987">
    <property type="entry name" value="HTH_ARSR_2"/>
    <property type="match status" value="1"/>
</dbReference>
<dbReference type="InterPro" id="IPR051081">
    <property type="entry name" value="HTH_MetalResp_TranReg"/>
</dbReference>
<dbReference type="PANTHER" id="PTHR33154">
    <property type="entry name" value="TRANSCRIPTIONAL REGULATOR, ARSR FAMILY"/>
    <property type="match status" value="1"/>
</dbReference>
<dbReference type="SMART" id="SM00418">
    <property type="entry name" value="HTH_ARSR"/>
    <property type="match status" value="1"/>
</dbReference>
<sequence>MDSLAALADPTRRRIVEILARGPLSSGQIAARFDITPPAVSQHLKTLKAAKLVRARAEAQRRIYELDREGVEALAGWVNDLRRFWSGKFDALESALRR</sequence>
<evidence type="ECO:0000259" key="4">
    <source>
        <dbReference type="PROSITE" id="PS50987"/>
    </source>
</evidence>
<dbReference type="InterPro" id="IPR036388">
    <property type="entry name" value="WH-like_DNA-bd_sf"/>
</dbReference>
<gene>
    <name evidence="5" type="ORF">SAMN02745126_02792</name>
</gene>
<evidence type="ECO:0000313" key="6">
    <source>
        <dbReference type="Proteomes" id="UP000190092"/>
    </source>
</evidence>
<dbReference type="OrthoDB" id="7210994at2"/>
<dbReference type="CDD" id="cd00090">
    <property type="entry name" value="HTH_ARSR"/>
    <property type="match status" value="1"/>
</dbReference>
<evidence type="ECO:0000313" key="5">
    <source>
        <dbReference type="EMBL" id="SJZ90145.1"/>
    </source>
</evidence>
<evidence type="ECO:0000256" key="2">
    <source>
        <dbReference type="ARBA" id="ARBA00023125"/>
    </source>
</evidence>
<dbReference type="EMBL" id="FUWJ01000002">
    <property type="protein sequence ID" value="SJZ90145.1"/>
    <property type="molecule type" value="Genomic_DNA"/>
</dbReference>
<keyword evidence="6" id="KW-1185">Reference proteome</keyword>
<dbReference type="NCBIfam" id="NF033788">
    <property type="entry name" value="HTH_metalloreg"/>
    <property type="match status" value="1"/>
</dbReference>
<proteinExistence type="predicted"/>
<dbReference type="Pfam" id="PF01022">
    <property type="entry name" value="HTH_5"/>
    <property type="match status" value="1"/>
</dbReference>
<feature type="domain" description="HTH arsR-type" evidence="4">
    <location>
        <begin position="1"/>
        <end position="86"/>
    </location>
</feature>
<protein>
    <submittedName>
        <fullName evidence="5">Transcriptional regulator, ArsR family</fullName>
    </submittedName>
</protein>
<dbReference type="InterPro" id="IPR001845">
    <property type="entry name" value="HTH_ArsR_DNA-bd_dom"/>
</dbReference>
<dbReference type="Gene3D" id="1.10.10.10">
    <property type="entry name" value="Winged helix-like DNA-binding domain superfamily/Winged helix DNA-binding domain"/>
    <property type="match status" value="1"/>
</dbReference>
<organism evidence="5 6">
    <name type="scientific">Enhydrobacter aerosaccus</name>
    <dbReference type="NCBI Taxonomy" id="225324"/>
    <lineage>
        <taxon>Bacteria</taxon>
        <taxon>Pseudomonadati</taxon>
        <taxon>Pseudomonadota</taxon>
        <taxon>Alphaproteobacteria</taxon>
        <taxon>Hyphomicrobiales</taxon>
        <taxon>Enhydrobacter</taxon>
    </lineage>
</organism>
<keyword evidence="1" id="KW-0805">Transcription regulation</keyword>
<keyword evidence="3" id="KW-0804">Transcription</keyword>
<dbReference type="InterPro" id="IPR011991">
    <property type="entry name" value="ArsR-like_HTH"/>
</dbReference>
<evidence type="ECO:0000256" key="1">
    <source>
        <dbReference type="ARBA" id="ARBA00023015"/>
    </source>
</evidence>
<dbReference type="GO" id="GO:0003677">
    <property type="term" value="F:DNA binding"/>
    <property type="evidence" value="ECO:0007669"/>
    <property type="project" value="UniProtKB-KW"/>
</dbReference>
<name>A0A1T4PF05_9HYPH</name>
<dbReference type="Proteomes" id="UP000190092">
    <property type="component" value="Unassembled WGS sequence"/>
</dbReference>
<reference evidence="6" key="1">
    <citation type="submission" date="2017-02" db="EMBL/GenBank/DDBJ databases">
        <authorList>
            <person name="Varghese N."/>
            <person name="Submissions S."/>
        </authorList>
    </citation>
    <scope>NUCLEOTIDE SEQUENCE [LARGE SCALE GENOMIC DNA]</scope>
    <source>
        <strain evidence="6">ATCC 27094</strain>
    </source>
</reference>
<dbReference type="STRING" id="225324.SAMN02745126_02792"/>
<dbReference type="RefSeq" id="WP_085934438.1">
    <property type="nucleotide sequence ID" value="NZ_FUWJ01000002.1"/>
</dbReference>
<dbReference type="AlphaFoldDB" id="A0A1T4PF05"/>
<keyword evidence="2" id="KW-0238">DNA-binding</keyword>
<evidence type="ECO:0000256" key="3">
    <source>
        <dbReference type="ARBA" id="ARBA00023163"/>
    </source>
</evidence>
<accession>A0A1T4PF05</accession>